<comment type="caution">
    <text evidence="3">The sequence shown here is derived from an EMBL/GenBank/DDBJ whole genome shotgun (WGS) entry which is preliminary data.</text>
</comment>
<keyword evidence="1" id="KW-0472">Membrane</keyword>
<accession>A0ABS6S205</accession>
<feature type="domain" description="CAAX prenyl protease 2/Lysostaphin resistance protein A-like" evidence="2">
    <location>
        <begin position="91"/>
        <end position="179"/>
    </location>
</feature>
<evidence type="ECO:0000259" key="2">
    <source>
        <dbReference type="Pfam" id="PF02517"/>
    </source>
</evidence>
<keyword evidence="1" id="KW-0812">Transmembrane</keyword>
<sequence>MNNSLNRSIALSWFVVVLVLCLIQQVYGIRFFFLAIAVVLYLVPVYYLRRLPVFPKATDIFLGVLGCVLFVLPFVLIKVFVMKGTFVSPPPVYILTLLMLNAMPEELFFRGYLQESLGNGASSVVIVSALFTLCHSGRFFVTGDITPLLTFFPSLMMGWLYLKTSNTLPSTLFHLVANLAFTSII</sequence>
<organism evidence="3 4">
    <name type="scientific">Candidatus Magnetobacterium casense</name>
    <dbReference type="NCBI Taxonomy" id="1455061"/>
    <lineage>
        <taxon>Bacteria</taxon>
        <taxon>Pseudomonadati</taxon>
        <taxon>Nitrospirota</taxon>
        <taxon>Thermodesulfovibrionia</taxon>
        <taxon>Thermodesulfovibrionales</taxon>
        <taxon>Candidatus Magnetobacteriaceae</taxon>
        <taxon>Candidatus Magnetobacterium</taxon>
    </lineage>
</organism>
<dbReference type="Pfam" id="PF02517">
    <property type="entry name" value="Rce1-like"/>
    <property type="match status" value="1"/>
</dbReference>
<feature type="transmembrane region" description="Helical" evidence="1">
    <location>
        <begin position="60"/>
        <end position="80"/>
    </location>
</feature>
<gene>
    <name evidence="3" type="ORF">HWQ67_14905</name>
</gene>
<evidence type="ECO:0000256" key="1">
    <source>
        <dbReference type="SAM" id="Phobius"/>
    </source>
</evidence>
<feature type="transmembrane region" description="Helical" evidence="1">
    <location>
        <begin position="31"/>
        <end position="48"/>
    </location>
</feature>
<dbReference type="Proteomes" id="UP001196980">
    <property type="component" value="Unassembled WGS sequence"/>
</dbReference>
<keyword evidence="3" id="KW-0378">Hydrolase</keyword>
<evidence type="ECO:0000313" key="3">
    <source>
        <dbReference type="EMBL" id="MBV6342874.1"/>
    </source>
</evidence>
<protein>
    <submittedName>
        <fullName evidence="3">CPBP family intramembrane metalloprotease</fullName>
    </submittedName>
</protein>
<keyword evidence="1" id="KW-1133">Transmembrane helix</keyword>
<proteinExistence type="predicted"/>
<dbReference type="InterPro" id="IPR003675">
    <property type="entry name" value="Rce1/LyrA-like_dom"/>
</dbReference>
<feature type="transmembrane region" description="Helical" evidence="1">
    <location>
        <begin position="145"/>
        <end position="162"/>
    </location>
</feature>
<evidence type="ECO:0000313" key="4">
    <source>
        <dbReference type="Proteomes" id="UP001196980"/>
    </source>
</evidence>
<keyword evidence="4" id="KW-1185">Reference proteome</keyword>
<keyword evidence="3" id="KW-0645">Protease</keyword>
<dbReference type="RefSeq" id="WP_218253486.1">
    <property type="nucleotide sequence ID" value="NZ_JABXWD010000366.1"/>
</dbReference>
<keyword evidence="3" id="KW-0482">Metalloprotease</keyword>
<dbReference type="EMBL" id="JABXWD010000366">
    <property type="protein sequence ID" value="MBV6342874.1"/>
    <property type="molecule type" value="Genomic_DNA"/>
</dbReference>
<name>A0ABS6S205_9BACT</name>
<dbReference type="GO" id="GO:0008237">
    <property type="term" value="F:metallopeptidase activity"/>
    <property type="evidence" value="ECO:0007669"/>
    <property type="project" value="UniProtKB-KW"/>
</dbReference>
<reference evidence="3 4" key="1">
    <citation type="journal article" date="2020" name="J Geophys Res Biogeosci">
        <title>Magnetotaxis as an Adaptation to Enable Bacterial Shuttling of Microbial Sulfur and Sulfur Cycling Across Aquatic Oxic#Anoxic Interfaces.</title>
        <authorList>
            <person name="Li J."/>
            <person name="Liu P."/>
            <person name="Wang J."/>
            <person name="Roberts A.P."/>
            <person name="Pan Y."/>
        </authorList>
    </citation>
    <scope>NUCLEOTIDE SEQUENCE [LARGE SCALE GENOMIC DNA]</scope>
    <source>
        <strain evidence="3 4">MYR-1_YQ</strain>
    </source>
</reference>